<name>A0ABW2DHN5_9BACT</name>
<dbReference type="SMART" id="SM00460">
    <property type="entry name" value="TGc"/>
    <property type="match status" value="1"/>
</dbReference>
<protein>
    <submittedName>
        <fullName evidence="3">Transglutaminase domain-containing protein</fullName>
    </submittedName>
</protein>
<feature type="chain" id="PRO_5045889590" evidence="1">
    <location>
        <begin position="22"/>
        <end position="365"/>
    </location>
</feature>
<gene>
    <name evidence="3" type="ORF">ACFQHR_07260</name>
</gene>
<keyword evidence="4" id="KW-1185">Reference proteome</keyword>
<dbReference type="Pfam" id="PF01841">
    <property type="entry name" value="Transglut_core"/>
    <property type="match status" value="1"/>
</dbReference>
<feature type="signal peptide" evidence="1">
    <location>
        <begin position="1"/>
        <end position="21"/>
    </location>
</feature>
<dbReference type="SUPFAM" id="SSF54001">
    <property type="entry name" value="Cysteine proteinases"/>
    <property type="match status" value="1"/>
</dbReference>
<evidence type="ECO:0000313" key="4">
    <source>
        <dbReference type="Proteomes" id="UP001596405"/>
    </source>
</evidence>
<dbReference type="Proteomes" id="UP001596405">
    <property type="component" value="Unassembled WGS sequence"/>
</dbReference>
<dbReference type="InterPro" id="IPR052557">
    <property type="entry name" value="CAP/Cytokinesis_protein"/>
</dbReference>
<evidence type="ECO:0000313" key="3">
    <source>
        <dbReference type="EMBL" id="MFC6997417.1"/>
    </source>
</evidence>
<dbReference type="InterPro" id="IPR002931">
    <property type="entry name" value="Transglutaminase-like"/>
</dbReference>
<keyword evidence="1" id="KW-0732">Signal</keyword>
<evidence type="ECO:0000256" key="1">
    <source>
        <dbReference type="SAM" id="SignalP"/>
    </source>
</evidence>
<accession>A0ABW2DHN5</accession>
<sequence length="365" mass="41859">MRVLIYILLISVLPLQLAAQATSPFAQVDQKVLQIPAQETQTIEQLSAYINRHFQTPQDRVRAAYMWLANNVAYDVASLNGNMLLRKGQNFIDQTLRTRKALCQGYAEVFQELCNRAGVKAYFVGGYTKQFGQVDYLRHAWCAAQIDGKWYLFDPTWGAGFVQANKFVKKPTEKHFMVAPSDMIQSHYPFDPLWQFSLSPIKSKEFDAGISPATPRKPFFQFTDTLKAYEAEDDYRRLESTARRMEAHGAEHPFLAEHLQHLKQGVEIERYNAITNTYNQGIDLLNEFIHYKNNRLLSKKGEAEVKRILTSSVENLKSAKSQITAAQWKQRKDITSFAKNIDLALAHALSQETFIDNYFKASKAR</sequence>
<proteinExistence type="predicted"/>
<comment type="caution">
    <text evidence="3">The sequence shown here is derived from an EMBL/GenBank/DDBJ whole genome shotgun (WGS) entry which is preliminary data.</text>
</comment>
<dbReference type="InterPro" id="IPR038765">
    <property type="entry name" value="Papain-like_cys_pep_sf"/>
</dbReference>
<organism evidence="3 4">
    <name type="scientific">Rufibacter roseus</name>
    <dbReference type="NCBI Taxonomy" id="1567108"/>
    <lineage>
        <taxon>Bacteria</taxon>
        <taxon>Pseudomonadati</taxon>
        <taxon>Bacteroidota</taxon>
        <taxon>Cytophagia</taxon>
        <taxon>Cytophagales</taxon>
        <taxon>Hymenobacteraceae</taxon>
        <taxon>Rufibacter</taxon>
    </lineage>
</organism>
<dbReference type="RefSeq" id="WP_066615756.1">
    <property type="nucleotide sequence ID" value="NZ_JBHSYQ010000003.1"/>
</dbReference>
<feature type="domain" description="Transglutaminase-like" evidence="2">
    <location>
        <begin position="95"/>
        <end position="157"/>
    </location>
</feature>
<evidence type="ECO:0000259" key="2">
    <source>
        <dbReference type="SMART" id="SM00460"/>
    </source>
</evidence>
<dbReference type="Gene3D" id="3.10.620.30">
    <property type="match status" value="1"/>
</dbReference>
<dbReference type="PANTHER" id="PTHR46333:SF2">
    <property type="entry name" value="CYTOKINESIS PROTEIN 3"/>
    <property type="match status" value="1"/>
</dbReference>
<dbReference type="PANTHER" id="PTHR46333">
    <property type="entry name" value="CYTOKINESIS PROTEIN 3"/>
    <property type="match status" value="1"/>
</dbReference>
<dbReference type="EMBL" id="JBHSYQ010000003">
    <property type="protein sequence ID" value="MFC6997417.1"/>
    <property type="molecule type" value="Genomic_DNA"/>
</dbReference>
<reference evidence="4" key="1">
    <citation type="journal article" date="2019" name="Int. J. Syst. Evol. Microbiol.">
        <title>The Global Catalogue of Microorganisms (GCM) 10K type strain sequencing project: providing services to taxonomists for standard genome sequencing and annotation.</title>
        <authorList>
            <consortium name="The Broad Institute Genomics Platform"/>
            <consortium name="The Broad Institute Genome Sequencing Center for Infectious Disease"/>
            <person name="Wu L."/>
            <person name="Ma J."/>
        </authorList>
    </citation>
    <scope>NUCLEOTIDE SEQUENCE [LARGE SCALE GENOMIC DNA]</scope>
    <source>
        <strain evidence="4">CGMCC 4.7393</strain>
    </source>
</reference>